<reference evidence="6" key="3">
    <citation type="submission" date="2025-09" db="UniProtKB">
        <authorList>
            <consortium name="Ensembl"/>
        </authorList>
    </citation>
    <scope>IDENTIFICATION</scope>
</reference>
<feature type="compositionally biased region" description="Basic and acidic residues" evidence="4">
    <location>
        <begin position="387"/>
        <end position="396"/>
    </location>
</feature>
<proteinExistence type="inferred from homology"/>
<protein>
    <submittedName>
        <fullName evidence="6">PMS1 homolog 1, mismatch repair system component</fullName>
    </submittedName>
</protein>
<dbReference type="GO" id="GO:0006298">
    <property type="term" value="P:mismatch repair"/>
    <property type="evidence" value="ECO:0007669"/>
    <property type="project" value="InterPro"/>
</dbReference>
<dbReference type="SUPFAM" id="SSF54211">
    <property type="entry name" value="Ribosomal protein S5 domain 2-like"/>
    <property type="match status" value="1"/>
</dbReference>
<gene>
    <name evidence="6" type="primary">pms1</name>
</gene>
<sequence>MKQLPPDTVRLLSSSQVITSVVNVVKELMENSLDAGASSIDIKLENYGLDRIEVRDNGLGIKAADTPVMAVRHFTSKICSHEDLERLETYGFRGEALGSICAVAEVSVITKTKEDDISTHYTLNFTGGIVSQKPSHLGQGTTVSVLKLFKNLPVRRQYYSSTKKCKEEVKKVQDLLTAYAIIKPDLRLTLVHNKVVVWQKAKVADHRSALIATLGPSAVANLLPCHHHQEQPEIVLEGFFPKPGADHSSTSSSNPDKTFIFINNRPVHHKEIMKLLRQHYTAQYPDDSARNRYPTLMLKVTVPPSSVDVNLTPDKTQVLLQDKEAVLTAVEAFLVSLYRPRGDPPAEKQLIHEKCPSPSSPRQTDASRLDSEVVLEVSVDLGNVLKDAPKHGDTAVRTDAPLDPPTPNSSSSSIAEDWIVNQIPAGLESSFSLYDDQTAETGSANKSPERPEDETVSGAETTKDQLSAEDWSRGTALTDPVSGEPLQPVRIHQPSKDSHPDSDEVKSPSSSNKKMLNAITEKRAALTAYDLISNRAMRAPLSPAALFEKEARAEVLREKPTASLQDISDAVHERWKNLREEDPTKFLYEVKAKKHLDHHDQRTKLASAEGPTETGMITSRFHAQGQKRKAPLSNQKLLDELFSAQPQKKSRSLAAAPKPSLPLPCSVPSLRLQLQRLSSQSSAVPRGLRLVNRLASQSAWVILCGQRLMLLNPFRVEEALLFKRLLENNILPAVSLQNPIQLTDGSLGGAEYTEALCNMEKQSPELNGGAFFSDPRLVANGFKIHLTPGLTSAERHLEVTAMADYVPFLGVEDLREILAAVLHRKATTVKECRPLKVTNYLQGEAVRLARQLPTNLSGEDVEETLIRMEQQLGENKRTCIHGRPFLQHLSDVPSTDEEAEALLKLRPLELKEVDTL</sequence>
<feature type="region of interest" description="Disordered" evidence="4">
    <location>
        <begin position="385"/>
        <end position="414"/>
    </location>
</feature>
<dbReference type="InterPro" id="IPR020568">
    <property type="entry name" value="Ribosomal_Su5_D2-typ_SF"/>
</dbReference>
<feature type="domain" description="HMG box" evidence="5">
    <location>
        <begin position="537"/>
        <end position="607"/>
    </location>
</feature>
<dbReference type="GeneTree" id="ENSGT00940000157085"/>
<reference evidence="6" key="1">
    <citation type="submission" date="2021-04" db="EMBL/GenBank/DDBJ databases">
        <authorList>
            <consortium name="Wellcome Sanger Institute Data Sharing"/>
        </authorList>
    </citation>
    <scope>NUCLEOTIDE SEQUENCE [LARGE SCALE GENOMIC DNA]</scope>
</reference>
<keyword evidence="2" id="KW-0227">DNA damage</keyword>
<dbReference type="CDD" id="cd16926">
    <property type="entry name" value="HATPase_MutL-MLH-PMS-like"/>
    <property type="match status" value="1"/>
</dbReference>
<dbReference type="InterPro" id="IPR002099">
    <property type="entry name" value="MutL/Mlh/PMS"/>
</dbReference>
<reference evidence="6" key="2">
    <citation type="submission" date="2025-08" db="UniProtKB">
        <authorList>
            <consortium name="Ensembl"/>
        </authorList>
    </citation>
    <scope>IDENTIFICATION</scope>
</reference>
<dbReference type="GO" id="GO:0030983">
    <property type="term" value="F:mismatched DNA binding"/>
    <property type="evidence" value="ECO:0007669"/>
    <property type="project" value="InterPro"/>
</dbReference>
<evidence type="ECO:0000259" key="5">
    <source>
        <dbReference type="PROSITE" id="PS50118"/>
    </source>
</evidence>
<dbReference type="InterPro" id="IPR014721">
    <property type="entry name" value="Ribsml_uS5_D2-typ_fold_subgr"/>
</dbReference>
<dbReference type="PANTHER" id="PTHR10073">
    <property type="entry name" value="DNA MISMATCH REPAIR PROTEIN MLH, PMS, MUTL"/>
    <property type="match status" value="1"/>
</dbReference>
<dbReference type="FunFam" id="3.30.230.10:FF:000030">
    <property type="entry name" value="PMS1 homolog 1, mismatch repair system component"/>
    <property type="match status" value="1"/>
</dbReference>
<dbReference type="SUPFAM" id="SSF55874">
    <property type="entry name" value="ATPase domain of HSP90 chaperone/DNA topoisomerase II/histidine kinase"/>
    <property type="match status" value="1"/>
</dbReference>
<dbReference type="AlphaFoldDB" id="A0A671U820"/>
<feature type="compositionally biased region" description="Basic and acidic residues" evidence="4">
    <location>
        <begin position="345"/>
        <end position="355"/>
    </location>
</feature>
<dbReference type="Gene3D" id="3.30.565.10">
    <property type="entry name" value="Histidine kinase-like ATPase, C-terminal domain"/>
    <property type="match status" value="1"/>
</dbReference>
<dbReference type="Gene3D" id="1.10.30.10">
    <property type="entry name" value="High mobility group box domain"/>
    <property type="match status" value="1"/>
</dbReference>
<dbReference type="Ensembl" id="ENSSAUT00010010519.1">
    <property type="protein sequence ID" value="ENSSAUP00010009882.1"/>
    <property type="gene ID" value="ENSSAUG00010004800.1"/>
</dbReference>
<dbReference type="FunFam" id="3.30.565.10:FF:000017">
    <property type="entry name" value="PMS1 homolog 1, mismatch repair system component"/>
    <property type="match status" value="1"/>
</dbReference>
<feature type="DNA-binding region" description="HMG box" evidence="3">
    <location>
        <begin position="537"/>
        <end position="607"/>
    </location>
</feature>
<dbReference type="GO" id="GO:0032389">
    <property type="term" value="C:MutLalpha complex"/>
    <property type="evidence" value="ECO:0007669"/>
    <property type="project" value="TreeGrafter"/>
</dbReference>
<evidence type="ECO:0000313" key="7">
    <source>
        <dbReference type="Proteomes" id="UP000472265"/>
    </source>
</evidence>
<evidence type="ECO:0000256" key="3">
    <source>
        <dbReference type="PROSITE-ProRule" id="PRU00267"/>
    </source>
</evidence>
<accession>A0A671U820</accession>
<dbReference type="GO" id="GO:0016887">
    <property type="term" value="F:ATP hydrolysis activity"/>
    <property type="evidence" value="ECO:0007669"/>
    <property type="project" value="InterPro"/>
</dbReference>
<dbReference type="Proteomes" id="UP000472265">
    <property type="component" value="Chromosome 9"/>
</dbReference>
<dbReference type="InterPro" id="IPR013507">
    <property type="entry name" value="DNA_mismatch_S5_2-like"/>
</dbReference>
<dbReference type="OMA" id="HRCEDPE"/>
<dbReference type="InterPro" id="IPR014762">
    <property type="entry name" value="DNA_mismatch_repair_CS"/>
</dbReference>
<keyword evidence="3" id="KW-0238">DNA-binding</keyword>
<dbReference type="PANTHER" id="PTHR10073:SF54">
    <property type="entry name" value="PMS1 PROTEIN HOMOLOG 1"/>
    <property type="match status" value="1"/>
</dbReference>
<evidence type="ECO:0000256" key="1">
    <source>
        <dbReference type="ARBA" id="ARBA00006082"/>
    </source>
</evidence>
<dbReference type="InterPro" id="IPR036910">
    <property type="entry name" value="HMG_box_dom_sf"/>
</dbReference>
<keyword evidence="7" id="KW-1185">Reference proteome</keyword>
<keyword evidence="3" id="KW-0539">Nucleus</keyword>
<feature type="region of interest" description="Disordered" evidence="4">
    <location>
        <begin position="437"/>
        <end position="514"/>
    </location>
</feature>
<dbReference type="InterPro" id="IPR009071">
    <property type="entry name" value="HMG_box_dom"/>
</dbReference>
<feature type="compositionally biased region" description="Basic and acidic residues" evidence="4">
    <location>
        <begin position="494"/>
        <end position="506"/>
    </location>
</feature>
<dbReference type="PROSITE" id="PS50118">
    <property type="entry name" value="HMG_BOX_2"/>
    <property type="match status" value="1"/>
</dbReference>
<evidence type="ECO:0000256" key="4">
    <source>
        <dbReference type="SAM" id="MobiDB-lite"/>
    </source>
</evidence>
<dbReference type="Pfam" id="PF13589">
    <property type="entry name" value="HATPase_c_3"/>
    <property type="match status" value="1"/>
</dbReference>
<evidence type="ECO:0000313" key="6">
    <source>
        <dbReference type="Ensembl" id="ENSSAUP00010009882.1"/>
    </source>
</evidence>
<evidence type="ECO:0000256" key="2">
    <source>
        <dbReference type="ARBA" id="ARBA00022763"/>
    </source>
</evidence>
<dbReference type="Pfam" id="PF00505">
    <property type="entry name" value="HMG_box"/>
    <property type="match status" value="1"/>
</dbReference>
<dbReference type="SMART" id="SM01340">
    <property type="entry name" value="DNA_mis_repair"/>
    <property type="match status" value="1"/>
</dbReference>
<dbReference type="Pfam" id="PF01119">
    <property type="entry name" value="DNA_mis_repair"/>
    <property type="match status" value="1"/>
</dbReference>
<dbReference type="GO" id="GO:0005524">
    <property type="term" value="F:ATP binding"/>
    <property type="evidence" value="ECO:0007669"/>
    <property type="project" value="InterPro"/>
</dbReference>
<organism evidence="6 7">
    <name type="scientific">Sparus aurata</name>
    <name type="common">Gilthead sea bream</name>
    <dbReference type="NCBI Taxonomy" id="8175"/>
    <lineage>
        <taxon>Eukaryota</taxon>
        <taxon>Metazoa</taxon>
        <taxon>Chordata</taxon>
        <taxon>Craniata</taxon>
        <taxon>Vertebrata</taxon>
        <taxon>Euteleostomi</taxon>
        <taxon>Actinopterygii</taxon>
        <taxon>Neopterygii</taxon>
        <taxon>Teleostei</taxon>
        <taxon>Neoteleostei</taxon>
        <taxon>Acanthomorphata</taxon>
        <taxon>Eupercaria</taxon>
        <taxon>Spariformes</taxon>
        <taxon>Sparidae</taxon>
        <taxon>Sparus</taxon>
    </lineage>
</organism>
<dbReference type="SUPFAM" id="SSF47095">
    <property type="entry name" value="HMG-box"/>
    <property type="match status" value="1"/>
</dbReference>
<dbReference type="GO" id="GO:0140664">
    <property type="term" value="F:ATP-dependent DNA damage sensor activity"/>
    <property type="evidence" value="ECO:0007669"/>
    <property type="project" value="InterPro"/>
</dbReference>
<dbReference type="NCBIfam" id="TIGR00585">
    <property type="entry name" value="mutl"/>
    <property type="match status" value="1"/>
</dbReference>
<dbReference type="InterPro" id="IPR038973">
    <property type="entry name" value="MutL/Mlh/Pms-like"/>
</dbReference>
<dbReference type="InterPro" id="IPR036890">
    <property type="entry name" value="HATPase_C_sf"/>
</dbReference>
<feature type="region of interest" description="Disordered" evidence="4">
    <location>
        <begin position="345"/>
        <end position="369"/>
    </location>
</feature>
<name>A0A671U820_SPAAU</name>
<dbReference type="InParanoid" id="A0A671U820"/>
<dbReference type="CDD" id="cd03485">
    <property type="entry name" value="MutL_Trans_hPMS_1_like"/>
    <property type="match status" value="1"/>
</dbReference>
<comment type="similarity">
    <text evidence="1">Belongs to the DNA mismatch repair MutL/HexB family.</text>
</comment>
<dbReference type="Gene3D" id="3.30.230.10">
    <property type="match status" value="1"/>
</dbReference>
<dbReference type="PROSITE" id="PS00058">
    <property type="entry name" value="DNA_MISMATCH_REPAIR_1"/>
    <property type="match status" value="1"/>
</dbReference>